<dbReference type="PRINTS" id="PR00724">
    <property type="entry name" value="CRBOXYPTASEC"/>
</dbReference>
<evidence type="ECO:0000256" key="10">
    <source>
        <dbReference type="SAM" id="Coils"/>
    </source>
</evidence>
<evidence type="ECO:0000313" key="12">
    <source>
        <dbReference type="EMBL" id="KAF5377778.1"/>
    </source>
</evidence>
<evidence type="ECO:0000256" key="6">
    <source>
        <dbReference type="ARBA" id="ARBA00022801"/>
    </source>
</evidence>
<dbReference type="InterPro" id="IPR050221">
    <property type="entry name" value="26S_Proteasome_ATPase"/>
</dbReference>
<dbReference type="PANTHER" id="PTHR23073">
    <property type="entry name" value="26S PROTEASOME REGULATORY SUBUNIT"/>
    <property type="match status" value="1"/>
</dbReference>
<dbReference type="Proteomes" id="UP000518752">
    <property type="component" value="Unassembled WGS sequence"/>
</dbReference>
<dbReference type="Gene3D" id="3.40.50.1820">
    <property type="entry name" value="alpha/beta hydrolase"/>
    <property type="match status" value="1"/>
</dbReference>
<dbReference type="FunFam" id="3.40.50.300:FF:000034">
    <property type="entry name" value="26S protease regulatory subunit 10B"/>
    <property type="match status" value="1"/>
</dbReference>
<dbReference type="GO" id="GO:0005524">
    <property type="term" value="F:ATP binding"/>
    <property type="evidence" value="ECO:0007669"/>
    <property type="project" value="UniProtKB-KW"/>
</dbReference>
<dbReference type="SUPFAM" id="SSF53474">
    <property type="entry name" value="alpha/beta-Hydrolases"/>
    <property type="match status" value="1"/>
</dbReference>
<organism evidence="12 13">
    <name type="scientific">Collybiopsis confluens</name>
    <dbReference type="NCBI Taxonomy" id="2823264"/>
    <lineage>
        <taxon>Eukaryota</taxon>
        <taxon>Fungi</taxon>
        <taxon>Dikarya</taxon>
        <taxon>Basidiomycota</taxon>
        <taxon>Agaricomycotina</taxon>
        <taxon>Agaricomycetes</taxon>
        <taxon>Agaricomycetidae</taxon>
        <taxon>Agaricales</taxon>
        <taxon>Marasmiineae</taxon>
        <taxon>Omphalotaceae</taxon>
        <taxon>Collybiopsis</taxon>
    </lineage>
</organism>
<dbReference type="OrthoDB" id="1664597at2759"/>
<dbReference type="Gene3D" id="2.40.50.140">
    <property type="entry name" value="Nucleic acid-binding proteins"/>
    <property type="match status" value="1"/>
</dbReference>
<dbReference type="InterPro" id="IPR012340">
    <property type="entry name" value="NA-bd_OB-fold"/>
</dbReference>
<dbReference type="Gene3D" id="1.10.8.60">
    <property type="match status" value="1"/>
</dbReference>
<dbReference type="Pfam" id="PF17862">
    <property type="entry name" value="AAA_lid_3"/>
    <property type="match status" value="1"/>
</dbReference>
<dbReference type="Gene3D" id="3.40.50.300">
    <property type="entry name" value="P-loop containing nucleotide triphosphate hydrolases"/>
    <property type="match status" value="1"/>
</dbReference>
<dbReference type="InterPro" id="IPR003960">
    <property type="entry name" value="ATPase_AAA_CS"/>
</dbReference>
<dbReference type="Pfam" id="PF00004">
    <property type="entry name" value="AAA"/>
    <property type="match status" value="1"/>
</dbReference>
<comment type="caution">
    <text evidence="12">The sequence shown here is derived from an EMBL/GenBank/DDBJ whole genome shotgun (WGS) entry which is preliminary data.</text>
</comment>
<keyword evidence="8" id="KW-0647">Proteasome</keyword>
<dbReference type="InterPro" id="IPR032501">
    <property type="entry name" value="Prot_ATP_ID_OB_2nd"/>
</dbReference>
<feature type="coiled-coil region" evidence="10">
    <location>
        <begin position="707"/>
        <end position="741"/>
    </location>
</feature>
<evidence type="ECO:0000256" key="4">
    <source>
        <dbReference type="ARBA" id="ARBA00022670"/>
    </source>
</evidence>
<dbReference type="InterPro" id="IPR041569">
    <property type="entry name" value="AAA_lid_3"/>
</dbReference>
<keyword evidence="9" id="KW-0325">Glycoprotein</keyword>
<gene>
    <name evidence="12" type="ORF">D9757_008056</name>
</gene>
<keyword evidence="5" id="KW-0547">Nucleotide-binding</keyword>
<evidence type="ECO:0000256" key="9">
    <source>
        <dbReference type="ARBA" id="ARBA00023180"/>
    </source>
</evidence>
<dbReference type="Pfam" id="PF16450">
    <property type="entry name" value="Prot_ATP_ID_OB_C"/>
    <property type="match status" value="1"/>
</dbReference>
<keyword evidence="10" id="KW-0175">Coiled coil</keyword>
<evidence type="ECO:0000256" key="3">
    <source>
        <dbReference type="ARBA" id="ARBA00022645"/>
    </source>
</evidence>
<comment type="similarity">
    <text evidence="2">Belongs to the peptidase S10 family.</text>
</comment>
<evidence type="ECO:0000256" key="8">
    <source>
        <dbReference type="ARBA" id="ARBA00022942"/>
    </source>
</evidence>
<sequence length="1076" mass="119770">MNSFPHIYPGAPSGPFSPQWQRYFEVTDPLPNVTFPISRSFAGNLPVDRAGHPNDTLFFWAFEHEEGSLTSESKTEPWGIWLNGGSYDMIKLMNSVSYLSTALRMDPCTLMEIIPWLQTRNFHGIVWQTTGVGFSTADSEGEDQMGTDFLGFLSNLVKVFPSLAKRPLHLTGESYAGTYIPYILKAYFESPNPPVNIVKIAIGDGTVGSGAVFEELPALIGYDPEVFKYFEQQSHLCGYDVNLTYPQNGIIPTVEFIAPGGDNASGDFFTNRLKFAKNRTFRSRLLARLQERSETEDIHPQAKSLQFRKREERRQTWVDNKRGLMNRGGLVPAIDPQYGCDLLSEFIDHAINFTFPWTLGGYDLTRQVYDVPDALNPEVPIDASVFMNDNRTRTALHAPTSKDWVLDFDFPFGILISFSDLWPNCDLTRCGTTLGPEPMVFLTELATNATKKNVGIVLFSGNDDSLVAHRGTEVVIQNTTFGGIQGFTRRPATPWTGSNGEFAGIVHQERGWTYVLFKGAGHLVGNTAPANAKVFIEEFVFGNNPTGLVKEGGVVGGEDPALAEDVLPGSDPIFYGSLSTESSTIWPAATRAAWSSFIRTATASTTATATRAPHYGARKTHSTPSNEKRKIGVGLFDQRWNRTRHFMLRVSFSHTCNHHNMDASSTSSGTMDTRRREALNSYRDVFLSDSTFSALSADPHLQKLRSHETSSESLKNLRFSLKDLEREYEKTEEDIKAVQSVGQIIGEVMKQLDDERFIVKASSGPRYVVSYRPTLPAEKLKNGTRVSLDMTTLTVMRILPREVDPLVYKMSLEDPGGASFAGIGGLTEQVRELREIIELPILNPELFQRVGITPPKGVLLYGPPGTGKTLLARAVAATLQTNFLKVVSSAIVDKYIGESARVIREMFGYAREHEPCVIFMDEIDAIGGRRFSEGTSADREIQRTLMELLNQMDGFDSLGRTKLIMATNRPDTLDPALLRPGRLDRKIEIPLPNEQARLEILKIHCQPVNKAEDIDYEAIVKLSDGFNGADLRNVVTEAGMCAIRDDREYINQEDLTKSARKVSDAKKHETTLEHSV</sequence>
<dbReference type="SMART" id="SM00382">
    <property type="entry name" value="AAA"/>
    <property type="match status" value="1"/>
</dbReference>
<evidence type="ECO:0000259" key="11">
    <source>
        <dbReference type="SMART" id="SM00382"/>
    </source>
</evidence>
<dbReference type="GO" id="GO:0004185">
    <property type="term" value="F:serine-type carboxypeptidase activity"/>
    <property type="evidence" value="ECO:0007669"/>
    <property type="project" value="InterPro"/>
</dbReference>
<dbReference type="InterPro" id="IPR003593">
    <property type="entry name" value="AAA+_ATPase"/>
</dbReference>
<evidence type="ECO:0000256" key="5">
    <source>
        <dbReference type="ARBA" id="ARBA00022741"/>
    </source>
</evidence>
<dbReference type="PROSITE" id="PS00674">
    <property type="entry name" value="AAA"/>
    <property type="match status" value="1"/>
</dbReference>
<name>A0A8H5H6P1_9AGAR</name>
<reference evidence="12 13" key="1">
    <citation type="journal article" date="2020" name="ISME J.">
        <title>Uncovering the hidden diversity of litter-decomposition mechanisms in mushroom-forming fungi.</title>
        <authorList>
            <person name="Floudas D."/>
            <person name="Bentzer J."/>
            <person name="Ahren D."/>
            <person name="Johansson T."/>
            <person name="Persson P."/>
            <person name="Tunlid A."/>
        </authorList>
    </citation>
    <scope>NUCLEOTIDE SEQUENCE [LARGE SCALE GENOMIC DNA]</scope>
    <source>
        <strain evidence="12 13">CBS 406.79</strain>
    </source>
</reference>
<dbReference type="InterPro" id="IPR001563">
    <property type="entry name" value="Peptidase_S10"/>
</dbReference>
<keyword evidence="13" id="KW-1185">Reference proteome</keyword>
<comment type="similarity">
    <text evidence="1">Belongs to the AAA ATPase family.</text>
</comment>
<dbReference type="Pfam" id="PF00450">
    <property type="entry name" value="Peptidase_S10"/>
    <property type="match status" value="2"/>
</dbReference>
<feature type="domain" description="AAA+ ATPase" evidence="11">
    <location>
        <begin position="854"/>
        <end position="993"/>
    </location>
</feature>
<keyword evidence="7" id="KW-0067">ATP-binding</keyword>
<keyword evidence="6" id="KW-0378">Hydrolase</keyword>
<dbReference type="InterPro" id="IPR029058">
    <property type="entry name" value="AB_hydrolase_fold"/>
</dbReference>
<keyword evidence="3" id="KW-0121">Carboxypeptidase</keyword>
<protein>
    <recommendedName>
        <fullName evidence="11">AAA+ ATPase domain-containing protein</fullName>
    </recommendedName>
</protein>
<dbReference type="AlphaFoldDB" id="A0A8H5H6P1"/>
<dbReference type="InterPro" id="IPR018202">
    <property type="entry name" value="Ser_caboxypep_ser_AS"/>
</dbReference>
<dbReference type="SUPFAM" id="SSF52540">
    <property type="entry name" value="P-loop containing nucleoside triphosphate hydrolases"/>
    <property type="match status" value="1"/>
</dbReference>
<evidence type="ECO:0000256" key="2">
    <source>
        <dbReference type="ARBA" id="ARBA00009431"/>
    </source>
</evidence>
<dbReference type="GO" id="GO:0008540">
    <property type="term" value="C:proteasome regulatory particle, base subcomplex"/>
    <property type="evidence" value="ECO:0007669"/>
    <property type="project" value="UniProtKB-ARBA"/>
</dbReference>
<evidence type="ECO:0000256" key="7">
    <source>
        <dbReference type="ARBA" id="ARBA00022840"/>
    </source>
</evidence>
<dbReference type="EMBL" id="JAACJN010000081">
    <property type="protein sequence ID" value="KAF5377778.1"/>
    <property type="molecule type" value="Genomic_DNA"/>
</dbReference>
<accession>A0A8H5H6P1</accession>
<keyword evidence="4" id="KW-0645">Protease</keyword>
<dbReference type="GO" id="GO:0016887">
    <property type="term" value="F:ATP hydrolysis activity"/>
    <property type="evidence" value="ECO:0007669"/>
    <property type="project" value="InterPro"/>
</dbReference>
<evidence type="ECO:0000313" key="13">
    <source>
        <dbReference type="Proteomes" id="UP000518752"/>
    </source>
</evidence>
<proteinExistence type="inferred from homology"/>
<evidence type="ECO:0000256" key="1">
    <source>
        <dbReference type="ARBA" id="ARBA00006914"/>
    </source>
</evidence>
<dbReference type="GO" id="GO:0006508">
    <property type="term" value="P:proteolysis"/>
    <property type="evidence" value="ECO:0007669"/>
    <property type="project" value="UniProtKB-KW"/>
</dbReference>
<dbReference type="InterPro" id="IPR027417">
    <property type="entry name" value="P-loop_NTPase"/>
</dbReference>
<dbReference type="InterPro" id="IPR003959">
    <property type="entry name" value="ATPase_AAA_core"/>
</dbReference>
<dbReference type="PROSITE" id="PS00131">
    <property type="entry name" value="CARBOXYPEPT_SER_SER"/>
    <property type="match status" value="1"/>
</dbReference>